<evidence type="ECO:0000313" key="2">
    <source>
        <dbReference type="Proteomes" id="UP000237068"/>
    </source>
</evidence>
<protein>
    <submittedName>
        <fullName evidence="1">Uncharacterized protein</fullName>
    </submittedName>
</protein>
<dbReference type="Proteomes" id="UP000237068">
    <property type="component" value="Unassembled WGS sequence"/>
</dbReference>
<sequence>MKRNGNLRAGTMLAMRNWRPNKARALFDEKFERLFINEYETISPRGACLPERHMPQPLRRATAPIDWSIGVVANHPVLSSGVGACILAYAQVEALVGVYLAHIQWKNPDEVISQWARLRNAAGKLALVREQAEIRGPGLVVTTSALLDSYVQVGRDRAKLAHGVFGVITDRENEFAWRRGGSPAKAHAVGLAENHYGVVKQETFVYRPTDFARLAQQCGSICGELEQAIRGLTILNCFEEAFTPSASS</sequence>
<dbReference type="AlphaFoldDB" id="A0A2S4AMC2"/>
<evidence type="ECO:0000313" key="1">
    <source>
        <dbReference type="EMBL" id="POH82147.1"/>
    </source>
</evidence>
<gene>
    <name evidence="1" type="ORF">CXK91_16330</name>
</gene>
<comment type="caution">
    <text evidence="1">The sequence shown here is derived from an EMBL/GenBank/DDBJ whole genome shotgun (WGS) entry which is preliminary data.</text>
</comment>
<accession>A0A2S4AMC2</accession>
<organism evidence="1 2">
    <name type="scientific">Stutzerimonas stutzeri</name>
    <name type="common">Pseudomonas stutzeri</name>
    <dbReference type="NCBI Taxonomy" id="316"/>
    <lineage>
        <taxon>Bacteria</taxon>
        <taxon>Pseudomonadati</taxon>
        <taxon>Pseudomonadota</taxon>
        <taxon>Gammaproteobacteria</taxon>
        <taxon>Pseudomonadales</taxon>
        <taxon>Pseudomonadaceae</taxon>
        <taxon>Stutzerimonas</taxon>
    </lineage>
</organism>
<reference evidence="1 2" key="1">
    <citation type="submission" date="2018-01" db="EMBL/GenBank/DDBJ databases">
        <title>Denitrification phenotypes of diverse strains of Pseudomonas stutzeri.</title>
        <authorList>
            <person name="Milligan D.A."/>
            <person name="Bergaust L."/>
            <person name="Bakken L.R."/>
            <person name="Frostegard A."/>
        </authorList>
    </citation>
    <scope>NUCLEOTIDE SEQUENCE [LARGE SCALE GENOMIC DNA]</scope>
    <source>
        <strain evidence="1 2">24a13</strain>
    </source>
</reference>
<dbReference type="EMBL" id="PPXG01000006">
    <property type="protein sequence ID" value="POH82147.1"/>
    <property type="molecule type" value="Genomic_DNA"/>
</dbReference>
<name>A0A2S4AMC2_STUST</name>
<proteinExistence type="predicted"/>